<reference evidence="3" key="1">
    <citation type="submission" date="2023-07" db="EMBL/GenBank/DDBJ databases">
        <title>Study on multiphase classification of strain Alteromonas salexigens isolated from the Yellow Sea.</title>
        <authorList>
            <person name="Sun L."/>
        </authorList>
    </citation>
    <scope>NUCLEOTIDE SEQUENCE [LARGE SCALE GENOMIC DNA]</scope>
    <source>
        <strain evidence="3">ASW11-19</strain>
    </source>
</reference>
<proteinExistence type="predicted"/>
<dbReference type="EMBL" id="JAOTJC010000016">
    <property type="protein sequence ID" value="MCU7556095.1"/>
    <property type="molecule type" value="Genomic_DNA"/>
</dbReference>
<evidence type="ECO:0000313" key="2">
    <source>
        <dbReference type="EMBL" id="MCU7556095.1"/>
    </source>
</evidence>
<feature type="signal peptide" evidence="1">
    <location>
        <begin position="1"/>
        <end position="26"/>
    </location>
</feature>
<feature type="chain" id="PRO_5045524637" description="Secreted protein" evidence="1">
    <location>
        <begin position="27"/>
        <end position="133"/>
    </location>
</feature>
<dbReference type="Proteomes" id="UP001209257">
    <property type="component" value="Unassembled WGS sequence"/>
</dbReference>
<evidence type="ECO:0000313" key="3">
    <source>
        <dbReference type="Proteomes" id="UP001209257"/>
    </source>
</evidence>
<name>A0ABT2VSH6_9ALTE</name>
<keyword evidence="1" id="KW-0732">Signal</keyword>
<protein>
    <recommendedName>
        <fullName evidence="4">Secreted protein</fullName>
    </recommendedName>
</protein>
<dbReference type="RefSeq" id="WP_262996407.1">
    <property type="nucleotide sequence ID" value="NZ_JAOTJC010000016.1"/>
</dbReference>
<comment type="caution">
    <text evidence="2">The sequence shown here is derived from an EMBL/GenBank/DDBJ whole genome shotgun (WGS) entry which is preliminary data.</text>
</comment>
<organism evidence="2 3">
    <name type="scientific">Alteromonas salexigens</name>
    <dbReference type="NCBI Taxonomy" id="2982530"/>
    <lineage>
        <taxon>Bacteria</taxon>
        <taxon>Pseudomonadati</taxon>
        <taxon>Pseudomonadota</taxon>
        <taxon>Gammaproteobacteria</taxon>
        <taxon>Alteromonadales</taxon>
        <taxon>Alteromonadaceae</taxon>
        <taxon>Alteromonas/Salinimonas group</taxon>
        <taxon>Alteromonas</taxon>
    </lineage>
</organism>
<accession>A0ABT2VSH6</accession>
<sequence length="133" mass="14860">MKTPFTQICSTIISASAILLTATAHAQTMSIDECAVHQRTEMRDRCLGTNTYGDPARDPTVVFYNRCDVKIGVKVCFSYPDGTKKAATEYIESGETEEVYACTKPGSNRRQQPSPSNYFVWNSEETSGYKYKC</sequence>
<evidence type="ECO:0008006" key="4">
    <source>
        <dbReference type="Google" id="ProtNLM"/>
    </source>
</evidence>
<gene>
    <name evidence="2" type="ORF">OCL06_16000</name>
</gene>
<keyword evidence="3" id="KW-1185">Reference proteome</keyword>
<evidence type="ECO:0000256" key="1">
    <source>
        <dbReference type="SAM" id="SignalP"/>
    </source>
</evidence>